<dbReference type="OrthoDB" id="9804765at2"/>
<gene>
    <name evidence="1" type="ORF">SAMN05421781_1766</name>
</gene>
<keyword evidence="2" id="KW-1185">Reference proteome</keyword>
<dbReference type="PANTHER" id="PTHR38460">
    <property type="entry name" value="TAUTOMERASE YOLI-RELATED"/>
    <property type="match status" value="1"/>
</dbReference>
<evidence type="ECO:0000313" key="2">
    <source>
        <dbReference type="Proteomes" id="UP000199488"/>
    </source>
</evidence>
<dbReference type="InterPro" id="IPR014347">
    <property type="entry name" value="Tautomerase/MIF_sf"/>
</dbReference>
<name>A0A1H2UK86_9BACI</name>
<dbReference type="PANTHER" id="PTHR38460:SF1">
    <property type="entry name" value="TAUTOMERASE YOLI-RELATED"/>
    <property type="match status" value="1"/>
</dbReference>
<dbReference type="STRING" id="1122204.SAMN05421781_1766"/>
<reference evidence="1 2" key="1">
    <citation type="submission" date="2016-10" db="EMBL/GenBank/DDBJ databases">
        <authorList>
            <person name="de Groot N.N."/>
        </authorList>
    </citation>
    <scope>NUCLEOTIDE SEQUENCE [LARGE SCALE GENOMIC DNA]</scope>
    <source>
        <strain evidence="1 2">DSM 23126</strain>
    </source>
</reference>
<proteinExistence type="predicted"/>
<sequence length="129" mass="14832">MPLIRMDVIEGRTEEELKLLADAIHDAVVESFEVPERDRYQIINQHKPYEMYIEDTGLGFERTNNIVVIQVISKTRTAEQKKQLYKKIAGNLEDRCSIEPEDVMVSITDNTEADWSFGLGEAQFLNGKL</sequence>
<dbReference type="Proteomes" id="UP000199488">
    <property type="component" value="Unassembled WGS sequence"/>
</dbReference>
<dbReference type="Gene3D" id="3.30.429.10">
    <property type="entry name" value="Macrophage Migration Inhibitory Factor"/>
    <property type="match status" value="1"/>
</dbReference>
<dbReference type="RefSeq" id="WP_091613895.1">
    <property type="nucleotide sequence ID" value="NZ_FNNC01000003.1"/>
</dbReference>
<accession>A0A1H2UK86</accession>
<organism evidence="1 2">
    <name type="scientific">Marinococcus luteus</name>
    <dbReference type="NCBI Taxonomy" id="1122204"/>
    <lineage>
        <taxon>Bacteria</taxon>
        <taxon>Bacillati</taxon>
        <taxon>Bacillota</taxon>
        <taxon>Bacilli</taxon>
        <taxon>Bacillales</taxon>
        <taxon>Bacillaceae</taxon>
        <taxon>Marinococcus</taxon>
    </lineage>
</organism>
<dbReference type="EMBL" id="FNNC01000003">
    <property type="protein sequence ID" value="SDW56596.1"/>
    <property type="molecule type" value="Genomic_DNA"/>
</dbReference>
<protein>
    <submittedName>
        <fullName evidence="1">Tautomerase enzyme</fullName>
    </submittedName>
</protein>
<evidence type="ECO:0000313" key="1">
    <source>
        <dbReference type="EMBL" id="SDW56596.1"/>
    </source>
</evidence>
<dbReference type="Pfam" id="PF14552">
    <property type="entry name" value="Tautomerase_2"/>
    <property type="match status" value="1"/>
</dbReference>
<dbReference type="SUPFAM" id="SSF55331">
    <property type="entry name" value="Tautomerase/MIF"/>
    <property type="match status" value="1"/>
</dbReference>
<dbReference type="AlphaFoldDB" id="A0A1H2UK86"/>
<dbReference type="InterPro" id="IPR037479">
    <property type="entry name" value="Tauto_MSAD"/>
</dbReference>